<feature type="region of interest" description="Disordered" evidence="5">
    <location>
        <begin position="57"/>
        <end position="236"/>
    </location>
</feature>
<feature type="domain" description="TonB C-terminal" evidence="6">
    <location>
        <begin position="235"/>
        <end position="327"/>
    </location>
</feature>
<dbReference type="GO" id="GO:0055085">
    <property type="term" value="P:transmembrane transport"/>
    <property type="evidence" value="ECO:0007669"/>
    <property type="project" value="InterPro"/>
</dbReference>
<protein>
    <submittedName>
        <fullName evidence="7">TonB family protein</fullName>
    </submittedName>
</protein>
<keyword evidence="4" id="KW-0472">Membrane</keyword>
<dbReference type="RefSeq" id="WP_181761263.1">
    <property type="nucleotide sequence ID" value="NZ_BMCR01000007.1"/>
</dbReference>
<reference evidence="7 8" key="1">
    <citation type="submission" date="2020-07" db="EMBL/GenBank/DDBJ databases">
        <authorList>
            <person name="Li M."/>
        </authorList>
    </citation>
    <scope>NUCLEOTIDE SEQUENCE [LARGE SCALE GENOMIC DNA]</scope>
    <source>
        <strain evidence="7 8">DSM 23284</strain>
    </source>
</reference>
<accession>A0A838XP89</accession>
<keyword evidence="8" id="KW-1185">Reference proteome</keyword>
<dbReference type="Pfam" id="PF13103">
    <property type="entry name" value="TonB_2"/>
    <property type="match status" value="1"/>
</dbReference>
<evidence type="ECO:0000259" key="6">
    <source>
        <dbReference type="PROSITE" id="PS52015"/>
    </source>
</evidence>
<feature type="compositionally biased region" description="Basic and acidic residues" evidence="5">
    <location>
        <begin position="63"/>
        <end position="84"/>
    </location>
</feature>
<dbReference type="InterPro" id="IPR006260">
    <property type="entry name" value="TonB/TolA_C"/>
</dbReference>
<organism evidence="7 8">
    <name type="scientific">Stappia taiwanensis</name>
    <dbReference type="NCBI Taxonomy" id="992267"/>
    <lineage>
        <taxon>Bacteria</taxon>
        <taxon>Pseudomonadati</taxon>
        <taxon>Pseudomonadota</taxon>
        <taxon>Alphaproteobacteria</taxon>
        <taxon>Hyphomicrobiales</taxon>
        <taxon>Stappiaceae</taxon>
        <taxon>Stappia</taxon>
    </lineage>
</organism>
<dbReference type="Proteomes" id="UP000559404">
    <property type="component" value="Unassembled WGS sequence"/>
</dbReference>
<feature type="compositionally biased region" description="Low complexity" evidence="5">
    <location>
        <begin position="104"/>
        <end position="113"/>
    </location>
</feature>
<name>A0A838XP89_9HYPH</name>
<evidence type="ECO:0000256" key="3">
    <source>
        <dbReference type="ARBA" id="ARBA00022989"/>
    </source>
</evidence>
<comment type="subcellular location">
    <subcellularLocation>
        <location evidence="1">Membrane</location>
        <topology evidence="1">Single-pass membrane protein</topology>
    </subcellularLocation>
</comment>
<dbReference type="GO" id="GO:0016020">
    <property type="term" value="C:membrane"/>
    <property type="evidence" value="ECO:0007669"/>
    <property type="project" value="UniProtKB-SubCell"/>
</dbReference>
<feature type="compositionally biased region" description="Low complexity" evidence="5">
    <location>
        <begin position="145"/>
        <end position="157"/>
    </location>
</feature>
<dbReference type="SUPFAM" id="SSF74653">
    <property type="entry name" value="TolA/TonB C-terminal domain"/>
    <property type="match status" value="1"/>
</dbReference>
<evidence type="ECO:0000256" key="5">
    <source>
        <dbReference type="SAM" id="MobiDB-lite"/>
    </source>
</evidence>
<evidence type="ECO:0000256" key="4">
    <source>
        <dbReference type="ARBA" id="ARBA00023136"/>
    </source>
</evidence>
<dbReference type="InterPro" id="IPR037682">
    <property type="entry name" value="TonB_C"/>
</dbReference>
<evidence type="ECO:0000313" key="8">
    <source>
        <dbReference type="Proteomes" id="UP000559404"/>
    </source>
</evidence>
<reference evidence="7 8" key="2">
    <citation type="submission" date="2020-08" db="EMBL/GenBank/DDBJ databases">
        <title>Stappia taiwanensis sp. nov., isolated from a coastal thermal spring.</title>
        <authorList>
            <person name="Kampfer P."/>
        </authorList>
    </citation>
    <scope>NUCLEOTIDE SEQUENCE [LARGE SCALE GENOMIC DNA]</scope>
    <source>
        <strain evidence="7 8">DSM 23284</strain>
    </source>
</reference>
<feature type="compositionally biased region" description="Basic and acidic residues" evidence="5">
    <location>
        <begin position="177"/>
        <end position="191"/>
    </location>
</feature>
<dbReference type="AlphaFoldDB" id="A0A838XP89"/>
<dbReference type="PROSITE" id="PS52015">
    <property type="entry name" value="TONB_CTD"/>
    <property type="match status" value="1"/>
</dbReference>
<dbReference type="NCBIfam" id="TIGR01352">
    <property type="entry name" value="tonB_Cterm"/>
    <property type="match status" value="1"/>
</dbReference>
<proteinExistence type="predicted"/>
<keyword evidence="3" id="KW-1133">Transmembrane helix</keyword>
<dbReference type="EMBL" id="JACEON010000015">
    <property type="protein sequence ID" value="MBA4613069.1"/>
    <property type="molecule type" value="Genomic_DNA"/>
</dbReference>
<feature type="compositionally biased region" description="Pro residues" evidence="5">
    <location>
        <begin position="91"/>
        <end position="103"/>
    </location>
</feature>
<gene>
    <name evidence="7" type="ORF">H1W37_15515</name>
</gene>
<keyword evidence="2" id="KW-0812">Transmembrane</keyword>
<sequence length="327" mass="34517">MKEALTWGAGLVLALLLHLGIGLAVFWLTTDDGTGQTDSGGTLSGEMTVLVLEDAGEGAAGADADRTAGTETGKEKPVEPRAEPARQPQPKQTPPPDPAPSEPPSEAEISPEPEAQRAPEPVPEPELAPASVPEAQQVPEVPSEPATDALPDPAATPVAQMAQASTPPQVAPLPRPAPERPARKPVRETKKAPPRKTTTRASTSRRGDAQVSTRKGNVGTGRRAAAGGKKGERASYALKLRRRVERYKRYPPGATPGALRGVGKLKITIDRKGRVKRASLVRKTGVAALDRELRKLARRASPFPAVPESIAGPTLTFTVPVRFGKRK</sequence>
<evidence type="ECO:0000313" key="7">
    <source>
        <dbReference type="EMBL" id="MBA4613069.1"/>
    </source>
</evidence>
<evidence type="ECO:0000256" key="2">
    <source>
        <dbReference type="ARBA" id="ARBA00022692"/>
    </source>
</evidence>
<dbReference type="Gene3D" id="3.30.1150.10">
    <property type="match status" value="1"/>
</dbReference>
<comment type="caution">
    <text evidence="7">The sequence shown here is derived from an EMBL/GenBank/DDBJ whole genome shotgun (WGS) entry which is preliminary data.</text>
</comment>
<evidence type="ECO:0000256" key="1">
    <source>
        <dbReference type="ARBA" id="ARBA00004167"/>
    </source>
</evidence>